<reference evidence="1 2" key="1">
    <citation type="submission" date="2021-11" db="EMBL/GenBank/DDBJ databases">
        <title>Genomic of Niabella pedocola.</title>
        <authorList>
            <person name="Wu T."/>
        </authorList>
    </citation>
    <scope>NUCLEOTIDE SEQUENCE [LARGE SCALE GENOMIC DNA]</scope>
    <source>
        <strain evidence="1 2">JCM 31011</strain>
    </source>
</reference>
<name>A0ABS8PN41_9BACT</name>
<comment type="caution">
    <text evidence="1">The sequence shown here is derived from an EMBL/GenBank/DDBJ whole genome shotgun (WGS) entry which is preliminary data.</text>
</comment>
<proteinExistence type="predicted"/>
<dbReference type="EMBL" id="JAJNEC010000004">
    <property type="protein sequence ID" value="MCD2422523.1"/>
    <property type="molecule type" value="Genomic_DNA"/>
</dbReference>
<dbReference type="RefSeq" id="WP_231003596.1">
    <property type="nucleotide sequence ID" value="NZ_JAJNEC010000004.1"/>
</dbReference>
<organism evidence="1 2">
    <name type="scientific">Niabella pedocola</name>
    <dbReference type="NCBI Taxonomy" id="1752077"/>
    <lineage>
        <taxon>Bacteria</taxon>
        <taxon>Pseudomonadati</taxon>
        <taxon>Bacteroidota</taxon>
        <taxon>Chitinophagia</taxon>
        <taxon>Chitinophagales</taxon>
        <taxon>Chitinophagaceae</taxon>
        <taxon>Niabella</taxon>
    </lineage>
</organism>
<dbReference type="Proteomes" id="UP001199816">
    <property type="component" value="Unassembled WGS sequence"/>
</dbReference>
<keyword evidence="2" id="KW-1185">Reference proteome</keyword>
<sequence>MKRKLAYLVIGLMLCTHTEFGQFFRVAFLVQHYFQHVERDHSLSLAGFLEMHYWGTDIADNDQQEDEQLPFKSFTINLYQVFLIPARYSGQTPTPFRPSRIFFLPRNSDLPKGYLHALLKPPRYA</sequence>
<accession>A0ABS8PN41</accession>
<evidence type="ECO:0000313" key="1">
    <source>
        <dbReference type="EMBL" id="MCD2422523.1"/>
    </source>
</evidence>
<protein>
    <recommendedName>
        <fullName evidence="3">Secreted protein</fullName>
    </recommendedName>
</protein>
<evidence type="ECO:0008006" key="3">
    <source>
        <dbReference type="Google" id="ProtNLM"/>
    </source>
</evidence>
<evidence type="ECO:0000313" key="2">
    <source>
        <dbReference type="Proteomes" id="UP001199816"/>
    </source>
</evidence>
<gene>
    <name evidence="1" type="ORF">LQ567_07090</name>
</gene>